<feature type="transmembrane region" description="Helical" evidence="7">
    <location>
        <begin position="406"/>
        <end position="424"/>
    </location>
</feature>
<dbReference type="Gene3D" id="1.20.1250.20">
    <property type="entry name" value="MFS general substrate transporter like domains"/>
    <property type="match status" value="1"/>
</dbReference>
<dbReference type="AlphaFoldDB" id="A0A166FBP4"/>
<dbReference type="SUPFAM" id="SSF103473">
    <property type="entry name" value="MFS general substrate transporter"/>
    <property type="match status" value="1"/>
</dbReference>
<dbReference type="Pfam" id="PF03105">
    <property type="entry name" value="SPX"/>
    <property type="match status" value="1"/>
</dbReference>
<dbReference type="PANTHER" id="PTHR23510:SF65">
    <property type="entry name" value="SPX DOMAIN-CONTAINING MEMBRANE PROTEIN OS09G0521800"/>
    <property type="match status" value="1"/>
</dbReference>
<evidence type="ECO:0000256" key="6">
    <source>
        <dbReference type="SAM" id="MobiDB-lite"/>
    </source>
</evidence>
<evidence type="ECO:0000313" key="11">
    <source>
        <dbReference type="Proteomes" id="UP000077755"/>
    </source>
</evidence>
<dbReference type="InterPro" id="IPR011701">
    <property type="entry name" value="MFS"/>
</dbReference>
<evidence type="ECO:0000256" key="7">
    <source>
        <dbReference type="SAM" id="Phobius"/>
    </source>
</evidence>
<accession>A0A166FBP4</accession>
<feature type="transmembrane region" description="Helical" evidence="7">
    <location>
        <begin position="245"/>
        <end position="263"/>
    </location>
</feature>
<evidence type="ECO:0000256" key="1">
    <source>
        <dbReference type="ARBA" id="ARBA00004141"/>
    </source>
</evidence>
<feature type="transmembrane region" description="Helical" evidence="7">
    <location>
        <begin position="510"/>
        <end position="536"/>
    </location>
</feature>
<feature type="transmembrane region" description="Helical" evidence="7">
    <location>
        <begin position="542"/>
        <end position="561"/>
    </location>
</feature>
<keyword evidence="2 7" id="KW-0812">Transmembrane</keyword>
<keyword evidence="3 7" id="KW-1133">Transmembrane helix</keyword>
<comment type="subcellular location">
    <subcellularLocation>
        <location evidence="1">Membrane</location>
        <topology evidence="1">Multi-pass membrane protein</topology>
    </subcellularLocation>
</comment>
<gene>
    <name evidence="9" type="ORF">DCAR_008427</name>
    <name evidence="10" type="ORF">DCAR_0209524</name>
</gene>
<organism evidence="9">
    <name type="scientific">Daucus carota subsp. sativus</name>
    <name type="common">Carrot</name>
    <dbReference type="NCBI Taxonomy" id="79200"/>
    <lineage>
        <taxon>Eukaryota</taxon>
        <taxon>Viridiplantae</taxon>
        <taxon>Streptophyta</taxon>
        <taxon>Embryophyta</taxon>
        <taxon>Tracheophyta</taxon>
        <taxon>Spermatophyta</taxon>
        <taxon>Magnoliopsida</taxon>
        <taxon>eudicotyledons</taxon>
        <taxon>Gunneridae</taxon>
        <taxon>Pentapetalae</taxon>
        <taxon>asterids</taxon>
        <taxon>campanulids</taxon>
        <taxon>Apiales</taxon>
        <taxon>Apiaceae</taxon>
        <taxon>Apioideae</taxon>
        <taxon>Scandiceae</taxon>
        <taxon>Daucinae</taxon>
        <taxon>Daucus</taxon>
        <taxon>Daucus sect. Daucus</taxon>
    </lineage>
</organism>
<evidence type="ECO:0000256" key="4">
    <source>
        <dbReference type="ARBA" id="ARBA00023136"/>
    </source>
</evidence>
<feature type="region of interest" description="Disordered" evidence="6">
    <location>
        <begin position="466"/>
        <end position="491"/>
    </location>
</feature>
<evidence type="ECO:0000256" key="2">
    <source>
        <dbReference type="ARBA" id="ARBA00022692"/>
    </source>
</evidence>
<feature type="transmembrane region" description="Helical" evidence="7">
    <location>
        <begin position="667"/>
        <end position="691"/>
    </location>
</feature>
<feature type="compositionally biased region" description="Acidic residues" evidence="6">
    <location>
        <begin position="469"/>
        <end position="485"/>
    </location>
</feature>
<feature type="transmembrane region" description="Helical" evidence="7">
    <location>
        <begin position="275"/>
        <end position="298"/>
    </location>
</feature>
<dbReference type="EMBL" id="LNRQ01000002">
    <property type="protein sequence ID" value="KZN07590.1"/>
    <property type="molecule type" value="Genomic_DNA"/>
</dbReference>
<feature type="transmembrane region" description="Helical" evidence="7">
    <location>
        <begin position="599"/>
        <end position="622"/>
    </location>
</feature>
<evidence type="ECO:0000313" key="10">
    <source>
        <dbReference type="EMBL" id="WOG90281.1"/>
    </source>
</evidence>
<feature type="transmembrane region" description="Helical" evidence="7">
    <location>
        <begin position="310"/>
        <end position="327"/>
    </location>
</feature>
<dbReference type="OMA" id="AYDVNSI"/>
<dbReference type="Proteomes" id="UP000077755">
    <property type="component" value="Chromosome 2"/>
</dbReference>
<dbReference type="Pfam" id="PF07690">
    <property type="entry name" value="MFS_1"/>
    <property type="match status" value="1"/>
</dbReference>
<dbReference type="GO" id="GO:0009705">
    <property type="term" value="C:plant-type vacuole membrane"/>
    <property type="evidence" value="ECO:0007669"/>
    <property type="project" value="TreeGrafter"/>
</dbReference>
<feature type="transmembrane region" description="Helical" evidence="7">
    <location>
        <begin position="372"/>
        <end position="394"/>
    </location>
</feature>
<dbReference type="InterPro" id="IPR004331">
    <property type="entry name" value="SPX_dom"/>
</dbReference>
<feature type="transmembrane region" description="Helical" evidence="7">
    <location>
        <begin position="333"/>
        <end position="351"/>
    </location>
</feature>
<keyword evidence="4 7" id="KW-0472">Membrane</keyword>
<dbReference type="EMBL" id="CP093344">
    <property type="protein sequence ID" value="WOG90281.1"/>
    <property type="molecule type" value="Genomic_DNA"/>
</dbReference>
<dbReference type="CDD" id="cd14479">
    <property type="entry name" value="SPX-MFS_plant"/>
    <property type="match status" value="1"/>
</dbReference>
<name>A0A166FBP4_DAUCS</name>
<dbReference type="KEGG" id="dcr:108210049"/>
<evidence type="ECO:0000256" key="3">
    <source>
        <dbReference type="ARBA" id="ARBA00022989"/>
    </source>
</evidence>
<dbReference type="InterPro" id="IPR036259">
    <property type="entry name" value="MFS_trans_sf"/>
</dbReference>
<reference evidence="10" key="2">
    <citation type="submission" date="2022-03" db="EMBL/GenBank/DDBJ databases">
        <title>Draft title - Genomic analysis of global carrot germplasm unveils the trajectory of domestication and the origin of high carotenoid orange carrot.</title>
        <authorList>
            <person name="Iorizzo M."/>
            <person name="Ellison S."/>
            <person name="Senalik D."/>
            <person name="Macko-Podgorni A."/>
            <person name="Grzebelus D."/>
            <person name="Bostan H."/>
            <person name="Rolling W."/>
            <person name="Curaba J."/>
            <person name="Simon P."/>
        </authorList>
    </citation>
    <scope>NUCLEOTIDE SEQUENCE</scope>
    <source>
        <tissue evidence="10">Leaf</tissue>
    </source>
</reference>
<reference evidence="9" key="1">
    <citation type="journal article" date="2016" name="Nat. Genet.">
        <title>A high-quality carrot genome assembly provides new insights into carotenoid accumulation and asterid genome evolution.</title>
        <authorList>
            <person name="Iorizzo M."/>
            <person name="Ellison S."/>
            <person name="Senalik D."/>
            <person name="Zeng P."/>
            <person name="Satapoomin P."/>
            <person name="Huang J."/>
            <person name="Bowman M."/>
            <person name="Iovene M."/>
            <person name="Sanseverino W."/>
            <person name="Cavagnaro P."/>
            <person name="Yildiz M."/>
            <person name="Macko-Podgorni A."/>
            <person name="Moranska E."/>
            <person name="Grzebelus E."/>
            <person name="Grzebelus D."/>
            <person name="Ashrafi H."/>
            <person name="Zheng Z."/>
            <person name="Cheng S."/>
            <person name="Spooner D."/>
            <person name="Van Deynze A."/>
            <person name="Simon P."/>
        </authorList>
    </citation>
    <scope>NUCLEOTIDE SEQUENCE [LARGE SCALE GENOMIC DNA]</scope>
    <source>
        <tissue evidence="9">Leaf</tissue>
    </source>
</reference>
<dbReference type="GO" id="GO:1905011">
    <property type="term" value="P:transmembrane phosphate ion transport from cytosol to vacuole"/>
    <property type="evidence" value="ECO:0007669"/>
    <property type="project" value="TreeGrafter"/>
</dbReference>
<dbReference type="GO" id="GO:0022857">
    <property type="term" value="F:transmembrane transporter activity"/>
    <property type="evidence" value="ECO:0007669"/>
    <property type="project" value="InterPro"/>
</dbReference>
<keyword evidence="11" id="KW-1185">Reference proteome</keyword>
<dbReference type="PANTHER" id="PTHR23510">
    <property type="entry name" value="INNER MEMBRANE TRANSPORT PROTEIN YAJR"/>
    <property type="match status" value="1"/>
</dbReference>
<dbReference type="InterPro" id="IPR051068">
    <property type="entry name" value="MFS_Domain-Containing_Protein"/>
</dbReference>
<protein>
    <recommendedName>
        <fullName evidence="8">SPX domain-containing protein</fullName>
    </recommendedName>
</protein>
<dbReference type="PROSITE" id="PS51382">
    <property type="entry name" value="SPX"/>
    <property type="match status" value="1"/>
</dbReference>
<dbReference type="Gramene" id="KZN07590">
    <property type="protein sequence ID" value="KZN07590"/>
    <property type="gene ID" value="DCAR_008427"/>
</dbReference>
<proteinExistence type="inferred from homology"/>
<comment type="similarity">
    <text evidence="5">Belongs to the major facilitator superfamily. Phosphate:H(+) symporter (TC 2.A.1.9) family.</text>
</comment>
<evidence type="ECO:0000256" key="5">
    <source>
        <dbReference type="ARBA" id="ARBA00044504"/>
    </source>
</evidence>
<feature type="transmembrane region" description="Helical" evidence="7">
    <location>
        <begin position="573"/>
        <end position="593"/>
    </location>
</feature>
<sequence>MVAFGKKLKERQIQEWQRYYINYKLMKKKVKHYSRQIEIGALDRRHVLKDFSRMLDNQIEKTVLFLLEQQGLLANRIAVLGKQQEVISNISELREAYRDVGRDLLKLLSFVEINAIGLRKILKKFDKRFGYKFTNYYVKTRSNHPYSQLQQVFKHVGLGAVVGAISRNLSDLQERQGSYLSIYDQPTLPLQDPVVDSIKAAADRLNYSTNFLQFLGQHALIMQEEELPTPSEEQVDDDRYHFMSLLLNLGNTFLYMVNTYIIVPTADDYSTSLGAAPTVCGIVIGAMAVAQVFSSVYFSAWSNKSYFRPLVFSSIVLFVGNAMYALAYDFNSIAVLILGRLCCGFGSARAVNRRYISDCVPLKIRMQASAGFVSASALGMACGPALAGLLQINFRFYKLTINQNTLPGWVMSVGWLVYLVWLWISFREPAFPTEENDTAEANTGPTEGEEVEKGLVQPLLLSSAAENQVDGDDEDEECDASEEAPEESRRPANSIGSAYRLLTPSVKVQLLIYFMLKYVMEILLSESSVITTYYFSWSTSKVAIFLACLGLTVLPVNIVVGSYISNMFEDRQILMASEIMVFIGIILSFHIFVPYSVPQYVISGLIMFVSAEVLEGVNLSLLSRVMSSRLARGTYNGGLLSTEAGTIARVIADATITLAGYLGESSLLNITLLPSLIICVSSMLATCYTYNSLY</sequence>
<evidence type="ECO:0000259" key="8">
    <source>
        <dbReference type="PROSITE" id="PS51382"/>
    </source>
</evidence>
<dbReference type="InterPro" id="IPR045264">
    <property type="entry name" value="SPXM_SPX_plant"/>
</dbReference>
<dbReference type="OrthoDB" id="5588846at2759"/>
<feature type="domain" description="SPX" evidence="8">
    <location>
        <begin position="2"/>
        <end position="139"/>
    </location>
</feature>
<evidence type="ECO:0000313" key="9">
    <source>
        <dbReference type="EMBL" id="KZN07590.1"/>
    </source>
</evidence>